<evidence type="ECO:0000313" key="4">
    <source>
        <dbReference type="EMBL" id="CAG6764453.1"/>
    </source>
</evidence>
<evidence type="ECO:0000256" key="2">
    <source>
        <dbReference type="SAM" id="MobiDB-lite"/>
    </source>
</evidence>
<dbReference type="Pfam" id="PF02181">
    <property type="entry name" value="FH2"/>
    <property type="match status" value="1"/>
</dbReference>
<dbReference type="EMBL" id="HBUF01565803">
    <property type="protein sequence ID" value="CAG6764453.1"/>
    <property type="molecule type" value="Transcribed_RNA"/>
</dbReference>
<feature type="region of interest" description="Disordered" evidence="2">
    <location>
        <begin position="520"/>
        <end position="539"/>
    </location>
</feature>
<dbReference type="Gene3D" id="1.20.58.2220">
    <property type="entry name" value="Formin, FH2 domain"/>
    <property type="match status" value="1"/>
</dbReference>
<protein>
    <submittedName>
        <fullName evidence="4">Protein cappuccino</fullName>
    </submittedName>
</protein>
<dbReference type="SMART" id="SM00498">
    <property type="entry name" value="FH2"/>
    <property type="match status" value="1"/>
</dbReference>
<dbReference type="PANTHER" id="PTHR45920">
    <property type="entry name" value="FORMIN HOMOLOGY 2 DOMAIN CONTAINING, ISOFORM I"/>
    <property type="match status" value="1"/>
</dbReference>
<dbReference type="PROSITE" id="PS51444">
    <property type="entry name" value="FH2"/>
    <property type="match status" value="1"/>
</dbReference>
<dbReference type="PRINTS" id="PR00828">
    <property type="entry name" value="FORMIN"/>
</dbReference>
<dbReference type="InterPro" id="IPR015425">
    <property type="entry name" value="FH2_Formin"/>
</dbReference>
<feature type="compositionally biased region" description="Pro residues" evidence="2">
    <location>
        <begin position="1"/>
        <end position="22"/>
    </location>
</feature>
<dbReference type="AlphaFoldDB" id="A0A8D9ADL6"/>
<dbReference type="GO" id="GO:0051015">
    <property type="term" value="F:actin filament binding"/>
    <property type="evidence" value="ECO:0007669"/>
    <property type="project" value="TreeGrafter"/>
</dbReference>
<dbReference type="InterPro" id="IPR042201">
    <property type="entry name" value="FH2_Formin_sf"/>
</dbReference>
<feature type="compositionally biased region" description="Low complexity" evidence="2">
    <location>
        <begin position="72"/>
        <end position="95"/>
    </location>
</feature>
<dbReference type="GO" id="GO:0030866">
    <property type="term" value="P:cortical actin cytoskeleton organization"/>
    <property type="evidence" value="ECO:0007669"/>
    <property type="project" value="TreeGrafter"/>
</dbReference>
<dbReference type="GO" id="GO:0005737">
    <property type="term" value="C:cytoplasm"/>
    <property type="evidence" value="ECO:0007669"/>
    <property type="project" value="UniProtKB-ARBA"/>
</dbReference>
<dbReference type="SUPFAM" id="SSF101447">
    <property type="entry name" value="Formin homology 2 domain (FH2 domain)"/>
    <property type="match status" value="1"/>
</dbReference>
<reference evidence="4" key="1">
    <citation type="submission" date="2021-05" db="EMBL/GenBank/DDBJ databases">
        <authorList>
            <person name="Alioto T."/>
            <person name="Alioto T."/>
            <person name="Gomez Garrido J."/>
        </authorList>
    </citation>
    <scope>NUCLEOTIDE SEQUENCE</scope>
</reference>
<feature type="domain" description="FH2" evidence="3">
    <location>
        <begin position="118"/>
        <end position="528"/>
    </location>
</feature>
<evidence type="ECO:0000259" key="3">
    <source>
        <dbReference type="PROSITE" id="PS51444"/>
    </source>
</evidence>
<proteinExistence type="inferred from homology"/>
<name>A0A8D9ADL6_9HEMI</name>
<dbReference type="GO" id="GO:0005884">
    <property type="term" value="C:actin filament"/>
    <property type="evidence" value="ECO:0007669"/>
    <property type="project" value="InterPro"/>
</dbReference>
<dbReference type="GO" id="GO:0008017">
    <property type="term" value="F:microtubule binding"/>
    <property type="evidence" value="ECO:0007669"/>
    <property type="project" value="InterPro"/>
</dbReference>
<dbReference type="GO" id="GO:0045010">
    <property type="term" value="P:actin nucleation"/>
    <property type="evidence" value="ECO:0007669"/>
    <property type="project" value="InterPro"/>
</dbReference>
<feature type="compositionally biased region" description="Pro residues" evidence="2">
    <location>
        <begin position="30"/>
        <end position="71"/>
    </location>
</feature>
<organism evidence="4">
    <name type="scientific">Cacopsylla melanoneura</name>
    <dbReference type="NCBI Taxonomy" id="428564"/>
    <lineage>
        <taxon>Eukaryota</taxon>
        <taxon>Metazoa</taxon>
        <taxon>Ecdysozoa</taxon>
        <taxon>Arthropoda</taxon>
        <taxon>Hexapoda</taxon>
        <taxon>Insecta</taxon>
        <taxon>Pterygota</taxon>
        <taxon>Neoptera</taxon>
        <taxon>Paraneoptera</taxon>
        <taxon>Hemiptera</taxon>
        <taxon>Sternorrhyncha</taxon>
        <taxon>Psylloidea</taxon>
        <taxon>Psyllidae</taxon>
        <taxon>Psyllinae</taxon>
        <taxon>Cacopsylla</taxon>
    </lineage>
</organism>
<accession>A0A8D9ADL6</accession>
<dbReference type="InterPro" id="IPR001265">
    <property type="entry name" value="Formin_Cappuccino_subfam"/>
</dbReference>
<sequence>MSGIPPPPPPPMGGMPPPPPPMAGMSPPMSGIPPPPPMFGGAPPPPPPPMMGVAPPPPPPMLGNIPPPPPIMNGTSSSGGSSPTHPAPASTSPTPTSGPTPLPTPPVGGWSTNRSSFRKDPVNPPKPMKPLYWTRLVVPPETHPDTTPLWQELQEVPIQNLDEFTELFSRQVTAQRPVTRKRQQRTSKVQNVARLIDSKRSQNVGILAQSLHIEFCEIEAAIFNMDTSVVSLETLQQIYDVRATDEEVAIIRAHLASNSDLQLDKPEQFLADLADIPHFSERIACFMFEADFSDSISHIDSKLNNIKCVCQFLMKSEQLKKVIAIILSLGNFMNGGNRLRGQADGFGLEILAKLKDVKSKDNSLTLLHFIVRTYLRACESPLQEPLPVPEPGDVDRASSVVFDDVHSQLTTLAKKLDAVTNSTTRVVRESKPDHLEPFRHKMETCIKTAKNALTEQLENLEDCTKRFKSVLKFYQYIPKGVAENEVTPKDLFVLWAPFCHDFKDAWKKEQDRLLKEKGRELKKKQEAQKQQIQKIKKQDSGLKARLQRIERLRDFDNT</sequence>
<comment type="similarity">
    <text evidence="1">Belongs to the formin homology family. Cappuccino subfamily.</text>
</comment>
<feature type="region of interest" description="Disordered" evidence="2">
    <location>
        <begin position="1"/>
        <end position="130"/>
    </location>
</feature>
<feature type="compositionally biased region" description="Pro residues" evidence="2">
    <location>
        <begin position="96"/>
        <end position="106"/>
    </location>
</feature>
<evidence type="ECO:0000256" key="1">
    <source>
        <dbReference type="ARBA" id="ARBA00005271"/>
    </source>
</evidence>
<dbReference type="PANTHER" id="PTHR45920:SF7">
    <property type="entry name" value="FORMIN-G"/>
    <property type="match status" value="1"/>
</dbReference>